<dbReference type="AlphaFoldDB" id="A0A2H0B6B2"/>
<accession>A0A2H0B6B2</accession>
<protein>
    <recommendedName>
        <fullName evidence="4">Phage holin family protein</fullName>
    </recommendedName>
</protein>
<keyword evidence="1" id="KW-0472">Membrane</keyword>
<feature type="transmembrane region" description="Helical" evidence="1">
    <location>
        <begin position="34"/>
        <end position="55"/>
    </location>
</feature>
<reference evidence="2 3" key="1">
    <citation type="submission" date="2017-09" db="EMBL/GenBank/DDBJ databases">
        <title>Depth-based differentiation of microbial function through sediment-hosted aquifers and enrichment of novel symbionts in the deep terrestrial subsurface.</title>
        <authorList>
            <person name="Probst A.J."/>
            <person name="Ladd B."/>
            <person name="Jarett J.K."/>
            <person name="Geller-Mcgrath D.E."/>
            <person name="Sieber C.M."/>
            <person name="Emerson J.B."/>
            <person name="Anantharaman K."/>
            <person name="Thomas B.C."/>
            <person name="Malmstrom R."/>
            <person name="Stieglmeier M."/>
            <person name="Klingl A."/>
            <person name="Woyke T."/>
            <person name="Ryan C.M."/>
            <person name="Banfield J.F."/>
        </authorList>
    </citation>
    <scope>NUCLEOTIDE SEQUENCE [LARGE SCALE GENOMIC DNA]</scope>
    <source>
        <strain evidence="2">CG23_combo_of_CG06-09_8_20_14_all_34_8</strain>
    </source>
</reference>
<evidence type="ECO:0000313" key="2">
    <source>
        <dbReference type="EMBL" id="PIP53195.1"/>
    </source>
</evidence>
<dbReference type="Pfam" id="PF04020">
    <property type="entry name" value="Phage_holin_4_2"/>
    <property type="match status" value="1"/>
</dbReference>
<evidence type="ECO:0000313" key="3">
    <source>
        <dbReference type="Proteomes" id="UP000229459"/>
    </source>
</evidence>
<comment type="caution">
    <text evidence="2">The sequence shown here is derived from an EMBL/GenBank/DDBJ whole genome shotgun (WGS) entry which is preliminary data.</text>
</comment>
<name>A0A2H0B6B2_9BACT</name>
<dbReference type="Proteomes" id="UP000229459">
    <property type="component" value="Unassembled WGS sequence"/>
</dbReference>
<gene>
    <name evidence="2" type="ORF">COX08_02255</name>
</gene>
<feature type="transmembrane region" description="Helical" evidence="1">
    <location>
        <begin position="67"/>
        <end position="91"/>
    </location>
</feature>
<evidence type="ECO:0008006" key="4">
    <source>
        <dbReference type="Google" id="ProtNLM"/>
    </source>
</evidence>
<organism evidence="2 3">
    <name type="scientific">Candidatus Beckwithbacteria bacterium CG23_combo_of_CG06-09_8_20_14_all_34_8</name>
    <dbReference type="NCBI Taxonomy" id="1974497"/>
    <lineage>
        <taxon>Bacteria</taxon>
        <taxon>Candidatus Beckwithiibacteriota</taxon>
    </lineage>
</organism>
<proteinExistence type="predicted"/>
<evidence type="ECO:0000256" key="1">
    <source>
        <dbReference type="SAM" id="Phobius"/>
    </source>
</evidence>
<feature type="transmembrane region" description="Helical" evidence="1">
    <location>
        <begin position="12"/>
        <end position="28"/>
    </location>
</feature>
<keyword evidence="1" id="KW-0812">Transmembrane</keyword>
<sequence length="137" mass="15524">MSFITNFIKQWFRNLIVLLALARFYPGFSVPANFISQLITAFILTTITIFLQPILKMLVLPVNIITFGMFTWLLEALILLLLTLVVDGVAFQAFSYQTFTVIGVSFPSGQFNIFMSIFLGSIIFKFLISLITYLSSD</sequence>
<keyword evidence="1" id="KW-1133">Transmembrane helix</keyword>
<dbReference type="EMBL" id="PCSR01000052">
    <property type="protein sequence ID" value="PIP53195.1"/>
    <property type="molecule type" value="Genomic_DNA"/>
</dbReference>
<feature type="transmembrane region" description="Helical" evidence="1">
    <location>
        <begin position="111"/>
        <end position="134"/>
    </location>
</feature>
<dbReference type="InterPro" id="IPR007165">
    <property type="entry name" value="Phage_holin_4_2"/>
</dbReference>